<evidence type="ECO:0000313" key="3">
    <source>
        <dbReference type="Proteomes" id="UP001642360"/>
    </source>
</evidence>
<name>A0ABC8TG55_9AQUA</name>
<comment type="caution">
    <text evidence="2">The sequence shown here is derived from an EMBL/GenBank/DDBJ whole genome shotgun (WGS) entry which is preliminary data.</text>
</comment>
<feature type="region of interest" description="Disordered" evidence="1">
    <location>
        <begin position="78"/>
        <end position="148"/>
    </location>
</feature>
<dbReference type="AlphaFoldDB" id="A0ABC8TG55"/>
<reference evidence="2 3" key="1">
    <citation type="submission" date="2024-02" db="EMBL/GenBank/DDBJ databases">
        <authorList>
            <person name="Vignale AGUSTIN F."/>
            <person name="Sosa J E."/>
            <person name="Modenutti C."/>
        </authorList>
    </citation>
    <scope>NUCLEOTIDE SEQUENCE [LARGE SCALE GENOMIC DNA]</scope>
</reference>
<dbReference type="EMBL" id="CAUOFW020004614">
    <property type="protein sequence ID" value="CAK9166525.1"/>
    <property type="molecule type" value="Genomic_DNA"/>
</dbReference>
<dbReference type="Proteomes" id="UP001642360">
    <property type="component" value="Unassembled WGS sequence"/>
</dbReference>
<accession>A0ABC8TG55</accession>
<protein>
    <submittedName>
        <fullName evidence="2">Uncharacterized protein</fullName>
    </submittedName>
</protein>
<evidence type="ECO:0000256" key="1">
    <source>
        <dbReference type="SAM" id="MobiDB-lite"/>
    </source>
</evidence>
<gene>
    <name evidence="2" type="ORF">ILEXP_LOCUS35745</name>
</gene>
<evidence type="ECO:0000313" key="2">
    <source>
        <dbReference type="EMBL" id="CAK9166525.1"/>
    </source>
</evidence>
<keyword evidence="3" id="KW-1185">Reference proteome</keyword>
<organism evidence="2 3">
    <name type="scientific">Ilex paraguariensis</name>
    <name type="common">yerba mate</name>
    <dbReference type="NCBI Taxonomy" id="185542"/>
    <lineage>
        <taxon>Eukaryota</taxon>
        <taxon>Viridiplantae</taxon>
        <taxon>Streptophyta</taxon>
        <taxon>Embryophyta</taxon>
        <taxon>Tracheophyta</taxon>
        <taxon>Spermatophyta</taxon>
        <taxon>Magnoliopsida</taxon>
        <taxon>eudicotyledons</taxon>
        <taxon>Gunneridae</taxon>
        <taxon>Pentapetalae</taxon>
        <taxon>asterids</taxon>
        <taxon>campanulids</taxon>
        <taxon>Aquifoliales</taxon>
        <taxon>Aquifoliaceae</taxon>
        <taxon>Ilex</taxon>
    </lineage>
</organism>
<proteinExistence type="predicted"/>
<sequence>MNVFPMTTGHAALERGGDIDATTDVKRDVSCSKSLAELWRNRGLVGIGEVGTQGNTNVGARAQGIGGVRAGIDEASLDETPWASSSGAPWVSCNERPDCGRTGTPGPAGRREWSPQVVSPGVRRSQVSMPMAPLGETRQACYTTQQKR</sequence>